<dbReference type="Pfam" id="PF14475">
    <property type="entry name" value="Mso1_Sec1_bdg"/>
    <property type="match status" value="1"/>
</dbReference>
<organism evidence="5 6">
    <name type="scientific">Pichia sorbitophila (strain ATCC MYA-4447 / BCRC 22081 / CBS 7064 / NBRC 10061 / NRRL Y-12695)</name>
    <name type="common">Hybrid yeast</name>
    <dbReference type="NCBI Taxonomy" id="559304"/>
    <lineage>
        <taxon>Eukaryota</taxon>
        <taxon>Fungi</taxon>
        <taxon>Dikarya</taxon>
        <taxon>Ascomycota</taxon>
        <taxon>Saccharomycotina</taxon>
        <taxon>Pichiomycetes</taxon>
        <taxon>Debaryomycetaceae</taxon>
        <taxon>Millerozyma</taxon>
    </lineage>
</organism>
<feature type="compositionally biased region" description="Polar residues" evidence="1">
    <location>
        <begin position="215"/>
        <end position="231"/>
    </location>
</feature>
<reference evidence="6" key="2">
    <citation type="journal article" date="2012" name="G3 (Bethesda)">
        <title>Pichia sorbitophila, an interspecies yeast hybrid reveals early steps of genome resolution following polyploidization.</title>
        <authorList>
            <person name="Leh Louis V."/>
            <person name="Despons L."/>
            <person name="Friedrich A."/>
            <person name="Martin T."/>
            <person name="Durrens P."/>
            <person name="Casaregola S."/>
            <person name="Neuveglise C."/>
            <person name="Fairhead C."/>
            <person name="Marck C."/>
            <person name="Cruz J.A."/>
            <person name="Straub M.L."/>
            <person name="Kugler V."/>
            <person name="Sacerdot C."/>
            <person name="Uzunov Z."/>
            <person name="Thierry A."/>
            <person name="Weiss S."/>
            <person name="Bleykasten C."/>
            <person name="De Montigny J."/>
            <person name="Jacques N."/>
            <person name="Jung P."/>
            <person name="Lemaire M."/>
            <person name="Mallet S."/>
            <person name="Morel G."/>
            <person name="Richard G.F."/>
            <person name="Sarkar A."/>
            <person name="Savel G."/>
            <person name="Schacherer J."/>
            <person name="Seret M.L."/>
            <person name="Talla E."/>
            <person name="Samson G."/>
            <person name="Jubin C."/>
            <person name="Poulain J."/>
            <person name="Vacherie B."/>
            <person name="Barbe V."/>
            <person name="Pelletier E."/>
            <person name="Sherman D.J."/>
            <person name="Westhof E."/>
            <person name="Weissenbach J."/>
            <person name="Baret P.V."/>
            <person name="Wincker P."/>
            <person name="Gaillardin C."/>
            <person name="Dujon B."/>
            <person name="Souciet J.L."/>
        </authorList>
    </citation>
    <scope>NUCLEOTIDE SEQUENCE [LARGE SCALE GENOMIC DNA]</scope>
    <source>
        <strain evidence="6">ATCC MYA-4447 / BCRC 22081 / CBS 7064 / NBRC 10061 / NRRL Y-12695</strain>
    </source>
</reference>
<name>G8Y7I0_PICSO</name>
<dbReference type="EMBL" id="FO082048">
    <property type="protein sequence ID" value="CCE84560.1"/>
    <property type="molecule type" value="Genomic_DNA"/>
</dbReference>
<protein>
    <submittedName>
        <fullName evidence="5">Piso0_004107 protein</fullName>
    </submittedName>
</protein>
<feature type="compositionally biased region" description="Low complexity" evidence="1">
    <location>
        <begin position="196"/>
        <end position="206"/>
    </location>
</feature>
<feature type="compositionally biased region" description="Low complexity" evidence="1">
    <location>
        <begin position="142"/>
        <end position="156"/>
    </location>
</feature>
<evidence type="ECO:0000313" key="4">
    <source>
        <dbReference type="EMBL" id="CCE83529.1"/>
    </source>
</evidence>
<dbReference type="Proteomes" id="UP000005222">
    <property type="component" value="Chromosome K"/>
</dbReference>
<keyword evidence="6" id="KW-1185">Reference proteome</keyword>
<dbReference type="InterPro" id="IPR059107">
    <property type="entry name" value="Mso1_C"/>
</dbReference>
<proteinExistence type="predicted"/>
<dbReference type="HOGENOM" id="CLU_110314_0_0_1"/>
<dbReference type="FunCoup" id="G8Y7I0">
    <property type="interactions" value="30"/>
</dbReference>
<reference evidence="5" key="1">
    <citation type="submission" date="2011-10" db="EMBL/GenBank/DDBJ databases">
        <authorList>
            <person name="Genoscope - CEA"/>
        </authorList>
    </citation>
    <scope>NUCLEOTIDE SEQUENCE</scope>
</reference>
<dbReference type="STRING" id="559304.G8Y7I0"/>
<feature type="region of interest" description="Disordered" evidence="1">
    <location>
        <begin position="115"/>
        <end position="164"/>
    </location>
</feature>
<feature type="domain" description="Mso1 N-terminal" evidence="2">
    <location>
        <begin position="50"/>
        <end position="96"/>
    </location>
</feature>
<dbReference type="OrthoDB" id="4094515at2759"/>
<evidence type="ECO:0000313" key="6">
    <source>
        <dbReference type="Proteomes" id="UP000005222"/>
    </source>
</evidence>
<sequence length="240" mass="27049">MNLIPLWKQLAIIAHTSTSSLKMKSRYENGSSEQKNFFAKIKENYSSKFSNLSLSSPMQHISNFSEHDGNSDDDTLLHNAFVKYFDQKGEPYPDWLGVNSQNSSNVSKINQYQNSPYQPVYSNYNSNSTQPQHSASHVPRQNNTPNANEAPEEAYPQRPTYIPRKSSRLQDMYNRSRQQAIPGSGYNSQIHQPAPTRSNSSSTTGSRLRERMFNASANTYSNSGSPSNNESAGRATWGRH</sequence>
<gene>
    <name evidence="5" type="primary">Piso0_004107</name>
    <name evidence="4" type="ORF">GNLVRS01_PISO0K09602g</name>
    <name evidence="5" type="ORF">GNLVRS01_PISO0L09603g</name>
</gene>
<dbReference type="Pfam" id="PF14477">
    <property type="entry name" value="Mso1_C"/>
    <property type="match status" value="1"/>
</dbReference>
<evidence type="ECO:0000259" key="3">
    <source>
        <dbReference type="Pfam" id="PF14477"/>
    </source>
</evidence>
<dbReference type="eggNOG" id="ENOG502S4R3">
    <property type="taxonomic scope" value="Eukaryota"/>
</dbReference>
<accession>G8Y7I0</accession>
<evidence type="ECO:0000259" key="2">
    <source>
        <dbReference type="Pfam" id="PF14475"/>
    </source>
</evidence>
<dbReference type="InParanoid" id="G8Y7I0"/>
<feature type="region of interest" description="Disordered" evidence="1">
    <location>
        <begin position="179"/>
        <end position="240"/>
    </location>
</feature>
<dbReference type="Proteomes" id="UP000005222">
    <property type="component" value="Chromosome L"/>
</dbReference>
<evidence type="ECO:0000313" key="5">
    <source>
        <dbReference type="EMBL" id="CCE84560.1"/>
    </source>
</evidence>
<feature type="compositionally biased region" description="Polar residues" evidence="1">
    <location>
        <begin position="115"/>
        <end position="141"/>
    </location>
</feature>
<feature type="domain" description="Mso1 membrane-polarising" evidence="3">
    <location>
        <begin position="163"/>
        <end position="210"/>
    </location>
</feature>
<dbReference type="AlphaFoldDB" id="G8Y7I0"/>
<feature type="compositionally biased region" description="Polar residues" evidence="1">
    <location>
        <begin position="179"/>
        <end position="191"/>
    </location>
</feature>
<evidence type="ECO:0000256" key="1">
    <source>
        <dbReference type="SAM" id="MobiDB-lite"/>
    </source>
</evidence>
<dbReference type="EMBL" id="FO082049">
    <property type="protein sequence ID" value="CCE83529.1"/>
    <property type="molecule type" value="Genomic_DNA"/>
</dbReference>
<dbReference type="InterPro" id="IPR028095">
    <property type="entry name" value="Mso1_N_dom"/>
</dbReference>